<dbReference type="Pfam" id="PF01244">
    <property type="entry name" value="Peptidase_M19"/>
    <property type="match status" value="1"/>
</dbReference>
<dbReference type="AlphaFoldDB" id="A0A382WZP3"/>
<accession>A0A382WZP3</accession>
<dbReference type="PANTHER" id="PTHR10443">
    <property type="entry name" value="MICROSOMAL DIPEPTIDASE"/>
    <property type="match status" value="1"/>
</dbReference>
<dbReference type="PROSITE" id="PS51365">
    <property type="entry name" value="RENAL_DIPEPTIDASE_2"/>
    <property type="match status" value="1"/>
</dbReference>
<dbReference type="InterPro" id="IPR008257">
    <property type="entry name" value="Pept_M19"/>
</dbReference>
<dbReference type="PANTHER" id="PTHR10443:SF12">
    <property type="entry name" value="DIPEPTIDASE"/>
    <property type="match status" value="1"/>
</dbReference>
<feature type="non-terminal residue" evidence="1">
    <location>
        <position position="1"/>
    </location>
</feature>
<dbReference type="SUPFAM" id="SSF51556">
    <property type="entry name" value="Metallo-dependent hydrolases"/>
    <property type="match status" value="1"/>
</dbReference>
<dbReference type="GO" id="GO:0006508">
    <property type="term" value="P:proteolysis"/>
    <property type="evidence" value="ECO:0007669"/>
    <property type="project" value="InterPro"/>
</dbReference>
<feature type="non-terminal residue" evidence="1">
    <location>
        <position position="274"/>
    </location>
</feature>
<protein>
    <recommendedName>
        <fullName evidence="2">Membrane dipeptidase</fullName>
    </recommendedName>
</protein>
<reference evidence="1" key="1">
    <citation type="submission" date="2018-05" db="EMBL/GenBank/DDBJ databases">
        <authorList>
            <person name="Lanie J.A."/>
            <person name="Ng W.-L."/>
            <person name="Kazmierczak K.M."/>
            <person name="Andrzejewski T.M."/>
            <person name="Davidsen T.M."/>
            <person name="Wayne K.J."/>
            <person name="Tettelin H."/>
            <person name="Glass J.I."/>
            <person name="Rusch D."/>
            <person name="Podicherti R."/>
            <person name="Tsui H.-C.T."/>
            <person name="Winkler M.E."/>
        </authorList>
    </citation>
    <scope>NUCLEOTIDE SEQUENCE</scope>
</reference>
<organism evidence="1">
    <name type="scientific">marine metagenome</name>
    <dbReference type="NCBI Taxonomy" id="408172"/>
    <lineage>
        <taxon>unclassified sequences</taxon>
        <taxon>metagenomes</taxon>
        <taxon>ecological metagenomes</taxon>
    </lineage>
</organism>
<evidence type="ECO:0008006" key="2">
    <source>
        <dbReference type="Google" id="ProtNLM"/>
    </source>
</evidence>
<proteinExistence type="predicted"/>
<evidence type="ECO:0000313" key="1">
    <source>
        <dbReference type="EMBL" id="SVD63825.1"/>
    </source>
</evidence>
<dbReference type="InterPro" id="IPR032466">
    <property type="entry name" value="Metal_Hydrolase"/>
</dbReference>
<dbReference type="EMBL" id="UINC01163488">
    <property type="protein sequence ID" value="SVD63825.1"/>
    <property type="molecule type" value="Genomic_DNA"/>
</dbReference>
<name>A0A382WZP3_9ZZZZ</name>
<dbReference type="Gene3D" id="3.20.20.140">
    <property type="entry name" value="Metal-dependent hydrolases"/>
    <property type="match status" value="1"/>
</dbReference>
<sequence>PLVTTINCTKVIMTKATTYLLLLLAFTLFGVQADELSQRVTRVLKTTPLIDGHNDIPWQYRVRAKNHLNQLDLSADLSKLEKPTHTDIPRLRQGLVGGLFWSVYVPVGKYGGDAQHVQTVMEQIDLVKRMVGRYSTDFEMAYSASQVREIHSRGKIASLIGMEGGHAIHNSLATLRMFYDLGARYMTLTHSKGLLWADSATDEARHDGLTAFGEQVVLEMNRIGMLVDLSHVSAASMRDALRVSWAPVIFSHSSAYAVTQHARNVPDDVLQIIA</sequence>
<dbReference type="GO" id="GO:0070573">
    <property type="term" value="F:metallodipeptidase activity"/>
    <property type="evidence" value="ECO:0007669"/>
    <property type="project" value="InterPro"/>
</dbReference>
<gene>
    <name evidence="1" type="ORF">METZ01_LOCUS416679</name>
</gene>